<dbReference type="InterPro" id="IPR045051">
    <property type="entry name" value="SBT"/>
</dbReference>
<dbReference type="Gene3D" id="3.40.50.200">
    <property type="entry name" value="Peptidase S8/S53 domain"/>
    <property type="match status" value="1"/>
</dbReference>
<comment type="caution">
    <text evidence="6">Lacks conserved residue(s) required for the propagation of feature annotation.</text>
</comment>
<keyword evidence="2" id="KW-0645">Protease</keyword>
<dbReference type="GO" id="GO:0006508">
    <property type="term" value="P:proteolysis"/>
    <property type="evidence" value="ECO:0007669"/>
    <property type="project" value="UniProtKB-KW"/>
</dbReference>
<gene>
    <name evidence="9" type="ORF">CB5_LOCUS1192</name>
</gene>
<evidence type="ECO:0000256" key="5">
    <source>
        <dbReference type="ARBA" id="ARBA00022825"/>
    </source>
</evidence>
<organism evidence="9">
    <name type="scientific">Ananas comosus var. bracteatus</name>
    <name type="common">red pineapple</name>
    <dbReference type="NCBI Taxonomy" id="296719"/>
    <lineage>
        <taxon>Eukaryota</taxon>
        <taxon>Viridiplantae</taxon>
        <taxon>Streptophyta</taxon>
        <taxon>Embryophyta</taxon>
        <taxon>Tracheophyta</taxon>
        <taxon>Spermatophyta</taxon>
        <taxon>Magnoliopsida</taxon>
        <taxon>Liliopsida</taxon>
        <taxon>Poales</taxon>
        <taxon>Bromeliaceae</taxon>
        <taxon>Bromelioideae</taxon>
        <taxon>Ananas</taxon>
    </lineage>
</organism>
<keyword evidence="5" id="KW-0720">Serine protease</keyword>
<evidence type="ECO:0000256" key="6">
    <source>
        <dbReference type="PROSITE-ProRule" id="PRU01240"/>
    </source>
</evidence>
<accession>A0A6V7NHC0</accession>
<evidence type="ECO:0000256" key="1">
    <source>
        <dbReference type="ARBA" id="ARBA00011073"/>
    </source>
</evidence>
<dbReference type="EMBL" id="LR862138">
    <property type="protein sequence ID" value="CAD1817981.1"/>
    <property type="molecule type" value="Genomic_DNA"/>
</dbReference>
<evidence type="ECO:0000313" key="9">
    <source>
        <dbReference type="EMBL" id="CAD1817981.1"/>
    </source>
</evidence>
<dbReference type="PROSITE" id="PS00138">
    <property type="entry name" value="SUBTILASE_SER"/>
    <property type="match status" value="1"/>
</dbReference>
<dbReference type="InterPro" id="IPR023828">
    <property type="entry name" value="Peptidase_S8_Ser-AS"/>
</dbReference>
<dbReference type="Pfam" id="PF00082">
    <property type="entry name" value="Peptidase_S8"/>
    <property type="match status" value="1"/>
</dbReference>
<evidence type="ECO:0000259" key="8">
    <source>
        <dbReference type="Pfam" id="PF17766"/>
    </source>
</evidence>
<reference evidence="9" key="1">
    <citation type="submission" date="2020-07" db="EMBL/GenBank/DDBJ databases">
        <authorList>
            <person name="Lin J."/>
        </authorList>
    </citation>
    <scope>NUCLEOTIDE SEQUENCE</scope>
</reference>
<dbReference type="Pfam" id="PF17766">
    <property type="entry name" value="fn3_6"/>
    <property type="match status" value="1"/>
</dbReference>
<dbReference type="Gene3D" id="2.60.40.2310">
    <property type="match status" value="1"/>
</dbReference>
<dbReference type="InterPro" id="IPR000209">
    <property type="entry name" value="Peptidase_S8/S53_dom"/>
</dbReference>
<dbReference type="InterPro" id="IPR041469">
    <property type="entry name" value="Subtilisin-like_FN3"/>
</dbReference>
<dbReference type="InterPro" id="IPR036852">
    <property type="entry name" value="Peptidase_S8/S53_dom_sf"/>
</dbReference>
<evidence type="ECO:0000256" key="4">
    <source>
        <dbReference type="ARBA" id="ARBA00022801"/>
    </source>
</evidence>
<sequence>MVISGTSMACPHASGVAVLLKAAHPEWSVAAVRSAMMTTAAFVDNTGQLIRDAGNGYAFASPLAVGAGHVNPNGALNPGLVYDAVPRDYVNMLCGANYTRAQIAAIARLPPSAIDCSKPSADLNYPVAVASAKGVNIAVWPQKLEFRETLQQLSYKVTVTVKSPISGTGENYGAIIWFDTSGKYTVRSPIVVL</sequence>
<feature type="domain" description="Subtilisin-like protease fibronectin type-III" evidence="8">
    <location>
        <begin position="122"/>
        <end position="192"/>
    </location>
</feature>
<feature type="domain" description="Peptidase S8/S53" evidence="7">
    <location>
        <begin position="3"/>
        <end position="45"/>
    </location>
</feature>
<evidence type="ECO:0000256" key="3">
    <source>
        <dbReference type="ARBA" id="ARBA00022729"/>
    </source>
</evidence>
<keyword evidence="3" id="KW-0732">Signal</keyword>
<dbReference type="GO" id="GO:0004252">
    <property type="term" value="F:serine-type endopeptidase activity"/>
    <property type="evidence" value="ECO:0007669"/>
    <property type="project" value="InterPro"/>
</dbReference>
<dbReference type="AlphaFoldDB" id="A0A6V7NHC0"/>
<proteinExistence type="inferred from homology"/>
<dbReference type="SUPFAM" id="SSF52743">
    <property type="entry name" value="Subtilisin-like"/>
    <property type="match status" value="1"/>
</dbReference>
<name>A0A6V7NHC0_ANACO</name>
<comment type="similarity">
    <text evidence="1 6">Belongs to the peptidase S8 family.</text>
</comment>
<dbReference type="PROSITE" id="PS51892">
    <property type="entry name" value="SUBTILASE"/>
    <property type="match status" value="1"/>
</dbReference>
<dbReference type="PANTHER" id="PTHR10795">
    <property type="entry name" value="PROPROTEIN CONVERTASE SUBTILISIN/KEXIN"/>
    <property type="match status" value="1"/>
</dbReference>
<evidence type="ECO:0000259" key="7">
    <source>
        <dbReference type="Pfam" id="PF00082"/>
    </source>
</evidence>
<protein>
    <submittedName>
        <fullName evidence="9">Uncharacterized protein</fullName>
    </submittedName>
</protein>
<keyword evidence="4" id="KW-0378">Hydrolase</keyword>
<evidence type="ECO:0000256" key="2">
    <source>
        <dbReference type="ARBA" id="ARBA00022670"/>
    </source>
</evidence>